<comment type="caution">
    <text evidence="1">The sequence shown here is derived from an EMBL/GenBank/DDBJ whole genome shotgun (WGS) entry which is preliminary data.</text>
</comment>
<keyword evidence="2" id="KW-1185">Reference proteome</keyword>
<proteinExistence type="predicted"/>
<organism evidence="1 2">
    <name type="scientific">Emcibacter nanhaiensis</name>
    <dbReference type="NCBI Taxonomy" id="1505037"/>
    <lineage>
        <taxon>Bacteria</taxon>
        <taxon>Pseudomonadati</taxon>
        <taxon>Pseudomonadota</taxon>
        <taxon>Alphaproteobacteria</taxon>
        <taxon>Emcibacterales</taxon>
        <taxon>Emcibacteraceae</taxon>
        <taxon>Emcibacter</taxon>
    </lineage>
</organism>
<reference evidence="2" key="1">
    <citation type="submission" date="2019-06" db="EMBL/GenBank/DDBJ databases">
        <title>The complete genome of Emcibacter congregatus ZYLT.</title>
        <authorList>
            <person name="Zhao Z."/>
        </authorList>
    </citation>
    <scope>NUCLEOTIDE SEQUENCE [LARGE SCALE GENOMIC DNA]</scope>
    <source>
        <strain evidence="2">MCCC 1A06723</strain>
    </source>
</reference>
<dbReference type="OrthoDB" id="8448172at2"/>
<protein>
    <submittedName>
        <fullName evidence="1">Uncharacterized protein</fullName>
    </submittedName>
</protein>
<gene>
    <name evidence="1" type="ORF">FIV46_13155</name>
</gene>
<evidence type="ECO:0000313" key="2">
    <source>
        <dbReference type="Proteomes" id="UP000319148"/>
    </source>
</evidence>
<dbReference type="RefSeq" id="WP_139941389.1">
    <property type="nucleotide sequence ID" value="NZ_JBHSYP010000002.1"/>
</dbReference>
<dbReference type="EMBL" id="VFIY01000015">
    <property type="protein sequence ID" value="TPD59170.1"/>
    <property type="molecule type" value="Genomic_DNA"/>
</dbReference>
<evidence type="ECO:0000313" key="1">
    <source>
        <dbReference type="EMBL" id="TPD59170.1"/>
    </source>
</evidence>
<accession>A0A501PFG4</accession>
<name>A0A501PFG4_9PROT</name>
<dbReference type="Proteomes" id="UP000319148">
    <property type="component" value="Unassembled WGS sequence"/>
</dbReference>
<sequence>MSEEDIDIEDYPTLLQVGRFARLIPRTNWFRNVGEPLSAELREKAQDYLDALGFPGADIAQIHDWDEAAATMETNDWNSPWWEAEEQILAGLALSAQEMLDEEALRVALTHVNTQASEYVTDNLITTADMWGIHDEELIRAAAGTAMHCCYQTALMIAAGEEENHPFALKFQLYEMGWWPLGVVGNTFNIF</sequence>
<dbReference type="AlphaFoldDB" id="A0A501PFG4"/>